<keyword evidence="8" id="KW-1185">Reference proteome</keyword>
<dbReference type="Proteomes" id="UP001172082">
    <property type="component" value="Unassembled WGS sequence"/>
</dbReference>
<dbReference type="PRINTS" id="PR00690">
    <property type="entry name" value="ADHESNFAMILY"/>
</dbReference>
<evidence type="ECO:0000256" key="2">
    <source>
        <dbReference type="ARBA" id="ARBA00011028"/>
    </source>
</evidence>
<evidence type="ECO:0000256" key="3">
    <source>
        <dbReference type="ARBA" id="ARBA00022448"/>
    </source>
</evidence>
<gene>
    <name evidence="7" type="ORF">QQ008_24830</name>
</gene>
<organism evidence="7 8">
    <name type="scientific">Splendidivirga corallicola</name>
    <dbReference type="NCBI Taxonomy" id="3051826"/>
    <lineage>
        <taxon>Bacteria</taxon>
        <taxon>Pseudomonadati</taxon>
        <taxon>Bacteroidota</taxon>
        <taxon>Cytophagia</taxon>
        <taxon>Cytophagales</taxon>
        <taxon>Splendidivirgaceae</taxon>
        <taxon>Splendidivirga</taxon>
    </lineage>
</organism>
<dbReference type="PRINTS" id="PR00691">
    <property type="entry name" value="ADHESINB"/>
</dbReference>
<dbReference type="SUPFAM" id="SSF53807">
    <property type="entry name" value="Helical backbone' metal receptor"/>
    <property type="match status" value="1"/>
</dbReference>
<name>A0ABT8KV38_9BACT</name>
<sequence>MESKLIKSLANCFSTFIILGTILLLNACSETNDQHKGQKLNIVATTGMIADIVKNVARDSVTIEALMGPGVDPHLYKATQGDLEKLTSADVIFYNGLYLEGKLAEILENLGRLKPVVAVSEKIDKTILLGSKQYENTPDPHIWFDALLWKEAVRHVSNSLQQLDSINASYYATNEAIYLAKLDSLHQTIRQQIETIPPDQRVMITAHDAFEYFGRAYEIEVRGLQGLSTQSEYGLKDVSDLVKFIIERKIKAVFVETSVSEKSIQAVVEGCRERGHDVVIGGSLFSDAMGEEGTPEGTYIGMVHANIKTIVEALK</sequence>
<dbReference type="InterPro" id="IPR050492">
    <property type="entry name" value="Bact_metal-bind_prot9"/>
</dbReference>
<comment type="subcellular location">
    <subcellularLocation>
        <location evidence="1">Cell envelope</location>
    </subcellularLocation>
</comment>
<dbReference type="InterPro" id="IPR006127">
    <property type="entry name" value="ZnuA-like"/>
</dbReference>
<protein>
    <submittedName>
        <fullName evidence="7">Zinc ABC transporter substrate-binding protein</fullName>
    </submittedName>
</protein>
<evidence type="ECO:0000313" key="8">
    <source>
        <dbReference type="Proteomes" id="UP001172082"/>
    </source>
</evidence>
<reference evidence="7" key="1">
    <citation type="submission" date="2023-06" db="EMBL/GenBank/DDBJ databases">
        <title>Genomic of Parafulvivirga corallium.</title>
        <authorList>
            <person name="Wang G."/>
        </authorList>
    </citation>
    <scope>NUCLEOTIDE SEQUENCE</scope>
    <source>
        <strain evidence="7">BMA10</strain>
    </source>
</reference>
<comment type="similarity">
    <text evidence="2 6">Belongs to the bacterial solute-binding protein 9 family.</text>
</comment>
<evidence type="ECO:0000256" key="4">
    <source>
        <dbReference type="ARBA" id="ARBA00022723"/>
    </source>
</evidence>
<dbReference type="EMBL" id="JAUJEA010000012">
    <property type="protein sequence ID" value="MDN5204640.1"/>
    <property type="molecule type" value="Genomic_DNA"/>
</dbReference>
<dbReference type="RefSeq" id="WP_346754664.1">
    <property type="nucleotide sequence ID" value="NZ_JAUJEA010000012.1"/>
</dbReference>
<evidence type="ECO:0000313" key="7">
    <source>
        <dbReference type="EMBL" id="MDN5204640.1"/>
    </source>
</evidence>
<proteinExistence type="inferred from homology"/>
<dbReference type="InterPro" id="IPR006128">
    <property type="entry name" value="Lipoprotein_PsaA-like"/>
</dbReference>
<keyword evidence="4" id="KW-0479">Metal-binding</keyword>
<dbReference type="InterPro" id="IPR006129">
    <property type="entry name" value="AdhesinB"/>
</dbReference>
<keyword evidence="5" id="KW-0732">Signal</keyword>
<evidence type="ECO:0000256" key="6">
    <source>
        <dbReference type="RuleBase" id="RU003512"/>
    </source>
</evidence>
<evidence type="ECO:0000256" key="1">
    <source>
        <dbReference type="ARBA" id="ARBA00004196"/>
    </source>
</evidence>
<dbReference type="PANTHER" id="PTHR42953:SF1">
    <property type="entry name" value="METAL-BINDING PROTEIN HI_0362-RELATED"/>
    <property type="match status" value="1"/>
</dbReference>
<keyword evidence="3 6" id="KW-0813">Transport</keyword>
<evidence type="ECO:0000256" key="5">
    <source>
        <dbReference type="ARBA" id="ARBA00022729"/>
    </source>
</evidence>
<comment type="caution">
    <text evidence="7">The sequence shown here is derived from an EMBL/GenBank/DDBJ whole genome shotgun (WGS) entry which is preliminary data.</text>
</comment>
<dbReference type="Pfam" id="PF01297">
    <property type="entry name" value="ZnuA"/>
    <property type="match status" value="1"/>
</dbReference>
<dbReference type="PANTHER" id="PTHR42953">
    <property type="entry name" value="HIGH-AFFINITY ZINC UPTAKE SYSTEM PROTEIN ZNUA-RELATED"/>
    <property type="match status" value="1"/>
</dbReference>
<accession>A0ABT8KV38</accession>
<dbReference type="Gene3D" id="3.40.50.1980">
    <property type="entry name" value="Nitrogenase molybdenum iron protein domain"/>
    <property type="match status" value="2"/>
</dbReference>